<evidence type="ECO:0000313" key="2">
    <source>
        <dbReference type="EMBL" id="GAG41648.1"/>
    </source>
</evidence>
<dbReference type="InterPro" id="IPR036186">
    <property type="entry name" value="Serpin_sf"/>
</dbReference>
<protein>
    <recommendedName>
        <fullName evidence="1">Serpin domain-containing protein</fullName>
    </recommendedName>
</protein>
<proteinExistence type="predicted"/>
<gene>
    <name evidence="2" type="ORF">S01H1_64395</name>
</gene>
<comment type="caution">
    <text evidence="2">The sequence shown here is derived from an EMBL/GenBank/DDBJ whole genome shotgun (WGS) entry which is preliminary data.</text>
</comment>
<dbReference type="InterPro" id="IPR023796">
    <property type="entry name" value="Serpin_dom"/>
</dbReference>
<reference evidence="2" key="1">
    <citation type="journal article" date="2014" name="Front. Microbiol.">
        <title>High frequency of phylogenetically diverse reductive dehalogenase-homologous genes in deep subseafloor sedimentary metagenomes.</title>
        <authorList>
            <person name="Kawai M."/>
            <person name="Futagami T."/>
            <person name="Toyoda A."/>
            <person name="Takaki Y."/>
            <person name="Nishi S."/>
            <person name="Hori S."/>
            <person name="Arai W."/>
            <person name="Tsubouchi T."/>
            <person name="Morono Y."/>
            <person name="Uchiyama I."/>
            <person name="Ito T."/>
            <person name="Fujiyama A."/>
            <person name="Inagaki F."/>
            <person name="Takami H."/>
        </authorList>
    </citation>
    <scope>NUCLEOTIDE SEQUENCE</scope>
    <source>
        <strain evidence="2">Expedition CK06-06</strain>
    </source>
</reference>
<organism evidence="2">
    <name type="scientific">marine sediment metagenome</name>
    <dbReference type="NCBI Taxonomy" id="412755"/>
    <lineage>
        <taxon>unclassified sequences</taxon>
        <taxon>metagenomes</taxon>
        <taxon>ecological metagenomes</taxon>
    </lineage>
</organism>
<dbReference type="AlphaFoldDB" id="X0XYI4"/>
<dbReference type="Gene3D" id="2.30.39.10">
    <property type="entry name" value="Alpha-1-antitrypsin, domain 1"/>
    <property type="match status" value="1"/>
</dbReference>
<name>X0XYI4_9ZZZZ</name>
<feature type="domain" description="Serpin" evidence="1">
    <location>
        <begin position="1"/>
        <end position="46"/>
    </location>
</feature>
<evidence type="ECO:0000259" key="1">
    <source>
        <dbReference type="Pfam" id="PF00079"/>
    </source>
</evidence>
<accession>X0XYI4</accession>
<sequence length="49" mass="5402">AAATAVIIQETSMPMYETFKADHPFIFLIQDNKTGAILFMGRVMNPAAE</sequence>
<dbReference type="PROSITE" id="PS00284">
    <property type="entry name" value="SERPIN"/>
    <property type="match status" value="1"/>
</dbReference>
<dbReference type="SUPFAM" id="SSF56574">
    <property type="entry name" value="Serpins"/>
    <property type="match status" value="1"/>
</dbReference>
<feature type="non-terminal residue" evidence="2">
    <location>
        <position position="1"/>
    </location>
</feature>
<dbReference type="EMBL" id="BARS01042441">
    <property type="protein sequence ID" value="GAG41648.1"/>
    <property type="molecule type" value="Genomic_DNA"/>
</dbReference>
<dbReference type="InterPro" id="IPR023795">
    <property type="entry name" value="Serpin_CS"/>
</dbReference>
<dbReference type="Pfam" id="PF00079">
    <property type="entry name" value="Serpin"/>
    <property type="match status" value="1"/>
</dbReference>
<dbReference type="InterPro" id="IPR042185">
    <property type="entry name" value="Serpin_sf_2"/>
</dbReference>